<name>A0A2D4L3Q6_9SAUR</name>
<dbReference type="EMBL" id="IACL01107890">
    <property type="protein sequence ID" value="LAB15585.1"/>
    <property type="molecule type" value="Transcribed_RNA"/>
</dbReference>
<protein>
    <submittedName>
        <fullName evidence="1">Uncharacterized protein</fullName>
    </submittedName>
</protein>
<reference evidence="1" key="2">
    <citation type="submission" date="2017-11" db="EMBL/GenBank/DDBJ databases">
        <title>Coralsnake Venomics: Analyses of Venom Gland Transcriptomes and Proteomes of Six Brazilian Taxa.</title>
        <authorList>
            <person name="Aird S.D."/>
            <person name="Jorge da Silva N."/>
            <person name="Qiu L."/>
            <person name="Villar-Briones A."/>
            <person name="Aparecida-Saddi V."/>
            <person name="Campos-Telles M.P."/>
            <person name="Grau M."/>
            <person name="Mikheyev A.S."/>
        </authorList>
    </citation>
    <scope>NUCLEOTIDE SEQUENCE</scope>
    <source>
        <tissue evidence="1">Venom_gland</tissue>
    </source>
</reference>
<dbReference type="AlphaFoldDB" id="A0A2D4L3Q6"/>
<reference evidence="1" key="1">
    <citation type="submission" date="2017-07" db="EMBL/GenBank/DDBJ databases">
        <authorList>
            <person name="Mikheyev A."/>
            <person name="Grau M."/>
        </authorList>
    </citation>
    <scope>NUCLEOTIDE SEQUENCE</scope>
    <source>
        <tissue evidence="1">Venom_gland</tissue>
    </source>
</reference>
<proteinExistence type="predicted"/>
<evidence type="ECO:0000313" key="1">
    <source>
        <dbReference type="EMBL" id="LAB15585.1"/>
    </source>
</evidence>
<sequence length="118" mass="13569">MMGSIPFWGSQDHLQNYVSVACERMSKWGAVLFISKVIMFNKEGAITKKALLLGPAKWILLGEHSLITCYGGSVDYNHFTQLIQFRTRQCKLKITNIKGIHKHLNNPKLTRQQFPFPY</sequence>
<accession>A0A2D4L3Q6</accession>
<organism evidence="1">
    <name type="scientific">Micrurus paraensis</name>
    <dbReference type="NCBI Taxonomy" id="1970185"/>
    <lineage>
        <taxon>Eukaryota</taxon>
        <taxon>Metazoa</taxon>
        <taxon>Chordata</taxon>
        <taxon>Craniata</taxon>
        <taxon>Vertebrata</taxon>
        <taxon>Euteleostomi</taxon>
        <taxon>Lepidosauria</taxon>
        <taxon>Squamata</taxon>
        <taxon>Bifurcata</taxon>
        <taxon>Unidentata</taxon>
        <taxon>Episquamata</taxon>
        <taxon>Toxicofera</taxon>
        <taxon>Serpentes</taxon>
        <taxon>Colubroidea</taxon>
        <taxon>Elapidae</taxon>
        <taxon>Elapinae</taxon>
        <taxon>Micrurus</taxon>
    </lineage>
</organism>